<dbReference type="EMBL" id="JBHSBV010000007">
    <property type="protein sequence ID" value="MFC4202787.1"/>
    <property type="molecule type" value="Genomic_DNA"/>
</dbReference>
<reference evidence="3" key="1">
    <citation type="journal article" date="2019" name="Int. J. Syst. Evol. Microbiol.">
        <title>The Global Catalogue of Microorganisms (GCM) 10K type strain sequencing project: providing services to taxonomists for standard genome sequencing and annotation.</title>
        <authorList>
            <consortium name="The Broad Institute Genomics Platform"/>
            <consortium name="The Broad Institute Genome Sequencing Center for Infectious Disease"/>
            <person name="Wu L."/>
            <person name="Ma J."/>
        </authorList>
    </citation>
    <scope>NUCLEOTIDE SEQUENCE [LARGE SCALE GENOMIC DNA]</scope>
    <source>
        <strain evidence="3">LMG 24813</strain>
    </source>
</reference>
<evidence type="ECO:0000313" key="3">
    <source>
        <dbReference type="Proteomes" id="UP001595848"/>
    </source>
</evidence>
<organism evidence="2 3">
    <name type="scientific">Candidimonas humi</name>
    <dbReference type="NCBI Taxonomy" id="683355"/>
    <lineage>
        <taxon>Bacteria</taxon>
        <taxon>Pseudomonadati</taxon>
        <taxon>Pseudomonadota</taxon>
        <taxon>Betaproteobacteria</taxon>
        <taxon>Burkholderiales</taxon>
        <taxon>Alcaligenaceae</taxon>
        <taxon>Candidimonas</taxon>
    </lineage>
</organism>
<proteinExistence type="predicted"/>
<comment type="caution">
    <text evidence="2">The sequence shown here is derived from an EMBL/GenBank/DDBJ whole genome shotgun (WGS) entry which is preliminary data.</text>
</comment>
<protein>
    <submittedName>
        <fullName evidence="2">Uncharacterized protein</fullName>
    </submittedName>
</protein>
<gene>
    <name evidence="2" type="ORF">ACFOY1_17685</name>
</gene>
<feature type="transmembrane region" description="Helical" evidence="1">
    <location>
        <begin position="12"/>
        <end position="32"/>
    </location>
</feature>
<sequence>MTPRTAAAKHTLWRALGSVLLSLAHILIPAIAAALLPLFTALAVEFLLLISVPLLSGARQPRMAKFTSEWAGWAQFGLGLNVWRHFPHWQGLLAGIAVLWALTRGLRMIEARLQLTLPRGGQPGRGKPDANYRALITPEGGHIRVLSEYESGRAYGPPARTILFDDGVLLAGVGLVARYSADGRYFAAIMPSPEEESDSLLLLDRWDKTLRWGRDSEHFWHIPEFCEPAPVDTPTSAPRRRPSLWLQDFLDTHSATGLKHFQDLWIDAGQHDHVLKQWSTQHACYSTGNPCHRLRLKPVPPISFMAQADPYRCLLSPTWQLLMDDADTGLTTVYETSASCSDDGRLFACKAHRLDAPGSGQVFWWWSEASGWQALPDFERFIGDQIGLDTAPVPSFAENEDALRLDARLASHVPGYGRFGIELREERSALDVPGDVDGHGIAHPATLSVRHVSLHMRLEPGLAGVGLLSVHTEPLANGACAVFSRPYPDAGPAQAWRCRIGDWQLPGLWLIKYRLLDKPCGIVLLPFVQDLGDSPQRAASSFVLALPAEKRLIAGPDFLVADVHDTLYDQIAVIEIAGRVDKNDNPAFGTALAPFDAAAPLPGSGAMASFLAMRKARYYYRIRRFELRLGVLTALPDWRTVSSPQACNAEGDFLYPTPAQNHAAWYFGGHSQSPFGWPHREDRRIGGYVMTSQGYGIGQVGPAMIWSGDGQFLVLTRSAASYDEKWRLLLLDLTHGLLHVAVTALPSRPRFEQFDGQGLLLTLTHPAWDGEKPSEEQRRISLAELTAMPAQAMVAVDSLRLDASQVAARMWWSGRPVGPLAPYYGLEMNAEPFGETFARCIAEYLKEHGSIGHSHPYYCGMGLLCTDGAFVYVQIGDWRPPTIKEAMAMAHKGHANECRVFRNEATFVQWLAAQSDRSLNADEYTPMNCVGNQRLSRRRLQHYLGNGPRE</sequence>
<dbReference type="Proteomes" id="UP001595848">
    <property type="component" value="Unassembled WGS sequence"/>
</dbReference>
<evidence type="ECO:0000313" key="2">
    <source>
        <dbReference type="EMBL" id="MFC4202787.1"/>
    </source>
</evidence>
<keyword evidence="1" id="KW-0472">Membrane</keyword>
<keyword evidence="1" id="KW-0812">Transmembrane</keyword>
<keyword evidence="3" id="KW-1185">Reference proteome</keyword>
<dbReference type="RefSeq" id="WP_217965461.1">
    <property type="nucleotide sequence ID" value="NZ_JAHTBN010000006.1"/>
</dbReference>
<name>A0ABV8P376_9BURK</name>
<accession>A0ABV8P376</accession>
<evidence type="ECO:0000256" key="1">
    <source>
        <dbReference type="SAM" id="Phobius"/>
    </source>
</evidence>
<keyword evidence="1" id="KW-1133">Transmembrane helix</keyword>